<keyword evidence="2" id="KW-1185">Reference proteome</keyword>
<name>A0A8X7Q6P4_BRACI</name>
<dbReference type="EMBL" id="JAAMPC010000014">
    <property type="protein sequence ID" value="KAG2264098.1"/>
    <property type="molecule type" value="Genomic_DNA"/>
</dbReference>
<proteinExistence type="predicted"/>
<dbReference type="Proteomes" id="UP000886595">
    <property type="component" value="Unassembled WGS sequence"/>
</dbReference>
<evidence type="ECO:0000313" key="1">
    <source>
        <dbReference type="EMBL" id="KAG2264098.1"/>
    </source>
</evidence>
<evidence type="ECO:0000313" key="2">
    <source>
        <dbReference type="Proteomes" id="UP000886595"/>
    </source>
</evidence>
<organism evidence="1 2">
    <name type="scientific">Brassica carinata</name>
    <name type="common">Ethiopian mustard</name>
    <name type="synonym">Abyssinian cabbage</name>
    <dbReference type="NCBI Taxonomy" id="52824"/>
    <lineage>
        <taxon>Eukaryota</taxon>
        <taxon>Viridiplantae</taxon>
        <taxon>Streptophyta</taxon>
        <taxon>Embryophyta</taxon>
        <taxon>Tracheophyta</taxon>
        <taxon>Spermatophyta</taxon>
        <taxon>Magnoliopsida</taxon>
        <taxon>eudicotyledons</taxon>
        <taxon>Gunneridae</taxon>
        <taxon>Pentapetalae</taxon>
        <taxon>rosids</taxon>
        <taxon>malvids</taxon>
        <taxon>Brassicales</taxon>
        <taxon>Brassicaceae</taxon>
        <taxon>Brassiceae</taxon>
        <taxon>Brassica</taxon>
    </lineage>
</organism>
<accession>A0A8X7Q6P4</accession>
<protein>
    <submittedName>
        <fullName evidence="1">Uncharacterized protein</fullName>
    </submittedName>
</protein>
<sequence>MKIWMVCTFCLTRFPRPSCKPLFSTPVRPLAAGVGSSSPSYVPVCSSSSVTGLVSGSSPTARVLWSLSKLLLYSPPCGSTTTGATYPELGLAGSDSLCRSKAPPPLLATFTYEETPPYCIATISIWSPDPSTIPISNRCLTSPKFLLDLYL</sequence>
<gene>
    <name evidence="1" type="ORF">Bca52824_071177</name>
</gene>
<reference evidence="1 2" key="1">
    <citation type="submission" date="2020-02" db="EMBL/GenBank/DDBJ databases">
        <authorList>
            <person name="Ma Q."/>
            <person name="Huang Y."/>
            <person name="Song X."/>
            <person name="Pei D."/>
        </authorList>
    </citation>
    <scope>NUCLEOTIDE SEQUENCE [LARGE SCALE GENOMIC DNA]</scope>
    <source>
        <strain evidence="1">Sxm20200214</strain>
        <tissue evidence="1">Leaf</tissue>
    </source>
</reference>
<dbReference type="AlphaFoldDB" id="A0A8X7Q6P4"/>
<comment type="caution">
    <text evidence="1">The sequence shown here is derived from an EMBL/GenBank/DDBJ whole genome shotgun (WGS) entry which is preliminary data.</text>
</comment>